<dbReference type="STRING" id="1117707.VQ7734_01793"/>
<evidence type="ECO:0000259" key="6">
    <source>
        <dbReference type="SMART" id="SM01144"/>
    </source>
</evidence>
<dbReference type="PANTHER" id="PTHR21392">
    <property type="entry name" value="TRNA-URIDINE AMINOCARBOXYPROPYLTRANSFERASE 2"/>
    <property type="match status" value="1"/>
</dbReference>
<dbReference type="EC" id="2.5.1.25" evidence="1"/>
<evidence type="ECO:0000313" key="8">
    <source>
        <dbReference type="Proteomes" id="UP000184600"/>
    </source>
</evidence>
<keyword evidence="8" id="KW-1185">Reference proteome</keyword>
<evidence type="ECO:0000256" key="2">
    <source>
        <dbReference type="ARBA" id="ARBA00022679"/>
    </source>
</evidence>
<accession>A0A1M7YTQ1</accession>
<proteinExistence type="inferred from homology"/>
<organism evidence="7 8">
    <name type="scientific">Vibrio quintilis</name>
    <dbReference type="NCBI Taxonomy" id="1117707"/>
    <lineage>
        <taxon>Bacteria</taxon>
        <taxon>Pseudomonadati</taxon>
        <taxon>Pseudomonadota</taxon>
        <taxon>Gammaproteobacteria</taxon>
        <taxon>Vibrionales</taxon>
        <taxon>Vibrionaceae</taxon>
        <taxon>Vibrio</taxon>
    </lineage>
</organism>
<dbReference type="PANTHER" id="PTHR21392:SF0">
    <property type="entry name" value="TRNA-URIDINE AMINOCARBOXYPROPYLTRANSFERASE 2"/>
    <property type="match status" value="1"/>
</dbReference>
<feature type="domain" description="DTW" evidence="6">
    <location>
        <begin position="4"/>
        <end position="192"/>
    </location>
</feature>
<dbReference type="Proteomes" id="UP000184600">
    <property type="component" value="Unassembled WGS sequence"/>
</dbReference>
<dbReference type="InterPro" id="IPR039262">
    <property type="entry name" value="DTWD2/TAPT"/>
</dbReference>
<keyword evidence="2" id="KW-0808">Transferase</keyword>
<keyword evidence="3" id="KW-0949">S-adenosyl-L-methionine</keyword>
<dbReference type="InterPro" id="IPR005636">
    <property type="entry name" value="DTW"/>
</dbReference>
<evidence type="ECO:0000313" key="7">
    <source>
        <dbReference type="EMBL" id="SHO56030.1"/>
    </source>
</evidence>
<dbReference type="EMBL" id="FRFG01000019">
    <property type="protein sequence ID" value="SHO56030.1"/>
    <property type="molecule type" value="Genomic_DNA"/>
</dbReference>
<evidence type="ECO:0000256" key="4">
    <source>
        <dbReference type="ARBA" id="ARBA00022694"/>
    </source>
</evidence>
<evidence type="ECO:0000256" key="1">
    <source>
        <dbReference type="ARBA" id="ARBA00012386"/>
    </source>
</evidence>
<name>A0A1M7YTQ1_9VIBR</name>
<dbReference type="SMART" id="SM01144">
    <property type="entry name" value="DTW"/>
    <property type="match status" value="1"/>
</dbReference>
<dbReference type="GO" id="GO:0016432">
    <property type="term" value="F:tRNA-uridine aminocarboxypropyltransferase activity"/>
    <property type="evidence" value="ECO:0007669"/>
    <property type="project" value="UniProtKB-EC"/>
</dbReference>
<protein>
    <recommendedName>
        <fullName evidence="1">tRNA-uridine aminocarboxypropyltransferase</fullName>
        <ecNumber evidence="1">2.5.1.25</ecNumber>
    </recommendedName>
</protein>
<reference evidence="8" key="1">
    <citation type="submission" date="2016-12" db="EMBL/GenBank/DDBJ databases">
        <authorList>
            <person name="Rodrigo-Torres L."/>
            <person name="Arahal R.D."/>
            <person name="Lucena T."/>
        </authorList>
    </citation>
    <scope>NUCLEOTIDE SEQUENCE [LARGE SCALE GENOMIC DNA]</scope>
</reference>
<comment type="similarity">
    <text evidence="5">Belongs to the TDD superfamily. DTWD2 family.</text>
</comment>
<evidence type="ECO:0000256" key="5">
    <source>
        <dbReference type="ARBA" id="ARBA00034489"/>
    </source>
</evidence>
<dbReference type="AlphaFoldDB" id="A0A1M7YTQ1"/>
<sequence length="203" mass="23046">MKMSCRYCPKCGKAHKACICPLIVSLSSEIELIILQHPTEVSRPLGTARILQLSLPDAHCFTGEDFTRHPQLNQLLSEPDTRHYVLYPGEGAISVNDVPAPQQKTRVILIDGTWKKAYKMWQLSENLHGLPRLSLPEELKGNYQIRKAPREGCLSTVEAGYHLLSVWQPAQDFSPLLSCFEQMIQFQMSHMSPDVRRRYPSSS</sequence>
<gene>
    <name evidence="7" type="ORF">VQ7734_01793</name>
</gene>
<dbReference type="GO" id="GO:0008033">
    <property type="term" value="P:tRNA processing"/>
    <property type="evidence" value="ECO:0007669"/>
    <property type="project" value="UniProtKB-KW"/>
</dbReference>
<dbReference type="Pfam" id="PF03942">
    <property type="entry name" value="DTW"/>
    <property type="match status" value="1"/>
</dbReference>
<keyword evidence="4" id="KW-0819">tRNA processing</keyword>
<evidence type="ECO:0000256" key="3">
    <source>
        <dbReference type="ARBA" id="ARBA00022691"/>
    </source>
</evidence>